<dbReference type="Proteomes" id="UP001179952">
    <property type="component" value="Unassembled WGS sequence"/>
</dbReference>
<comment type="caution">
    <text evidence="1">The sequence shown here is derived from an EMBL/GenBank/DDBJ whole genome shotgun (WGS) entry which is preliminary data.</text>
</comment>
<evidence type="ECO:0008006" key="3">
    <source>
        <dbReference type="Google" id="ProtNLM"/>
    </source>
</evidence>
<reference evidence="1" key="2">
    <citation type="submission" date="2023-06" db="EMBL/GenBank/DDBJ databases">
        <authorList>
            <person name="Ma L."/>
            <person name="Liu K.-W."/>
            <person name="Li Z."/>
            <person name="Hsiao Y.-Y."/>
            <person name="Qi Y."/>
            <person name="Fu T."/>
            <person name="Tang G."/>
            <person name="Zhang D."/>
            <person name="Sun W.-H."/>
            <person name="Liu D.-K."/>
            <person name="Li Y."/>
            <person name="Chen G.-Z."/>
            <person name="Liu X.-D."/>
            <person name="Liao X.-Y."/>
            <person name="Jiang Y.-T."/>
            <person name="Yu X."/>
            <person name="Hao Y."/>
            <person name="Huang J."/>
            <person name="Zhao X.-W."/>
            <person name="Ke S."/>
            <person name="Chen Y.-Y."/>
            <person name="Wu W.-L."/>
            <person name="Hsu J.-L."/>
            <person name="Lin Y.-F."/>
            <person name="Huang M.-D."/>
            <person name="Li C.-Y."/>
            <person name="Huang L."/>
            <person name="Wang Z.-W."/>
            <person name="Zhao X."/>
            <person name="Zhong W.-Y."/>
            <person name="Peng D.-H."/>
            <person name="Ahmad S."/>
            <person name="Lan S."/>
            <person name="Zhang J.-S."/>
            <person name="Tsai W.-C."/>
            <person name="Van De Peer Y."/>
            <person name="Liu Z.-J."/>
        </authorList>
    </citation>
    <scope>NUCLEOTIDE SEQUENCE</scope>
    <source>
        <strain evidence="1">SCP</strain>
        <tissue evidence="1">Leaves</tissue>
    </source>
</reference>
<name>A0AAV9AK47_ACOGR</name>
<evidence type="ECO:0000313" key="2">
    <source>
        <dbReference type="Proteomes" id="UP001179952"/>
    </source>
</evidence>
<organism evidence="1 2">
    <name type="scientific">Acorus gramineus</name>
    <name type="common">Dwarf sweet flag</name>
    <dbReference type="NCBI Taxonomy" id="55184"/>
    <lineage>
        <taxon>Eukaryota</taxon>
        <taxon>Viridiplantae</taxon>
        <taxon>Streptophyta</taxon>
        <taxon>Embryophyta</taxon>
        <taxon>Tracheophyta</taxon>
        <taxon>Spermatophyta</taxon>
        <taxon>Magnoliopsida</taxon>
        <taxon>Liliopsida</taxon>
        <taxon>Acoraceae</taxon>
        <taxon>Acorus</taxon>
    </lineage>
</organism>
<protein>
    <recommendedName>
        <fullName evidence="3">DC1 domain-containing protein</fullName>
    </recommendedName>
</protein>
<dbReference type="InterPro" id="IPR046349">
    <property type="entry name" value="C1-like_sf"/>
</dbReference>
<sequence length="237" mass="26839">MYRSRDDGYTCRFVGMGLRYRCEAGCKFHVHECCMPFLRPSFIKIPLLKRCTFEFLDIPLGLGVDKRFCDACGTDVKGGVYHCFHCDRDLHPCCANLRDKNIGDVQFRLREEPKSSCMLCKMKRLSDKKTWWYVSEEEEEDVEIGIHVHCAIKIMLRVGAAGGKGGGLAIVKRIREEKLEVDVNGKKNKSKRGGSTSLEWALKIAEVAITFVISVAIGNPPAFFVNLLATLIRGWRN</sequence>
<keyword evidence="2" id="KW-1185">Reference proteome</keyword>
<accession>A0AAV9AK47</accession>
<dbReference type="AlphaFoldDB" id="A0AAV9AK47"/>
<evidence type="ECO:0000313" key="1">
    <source>
        <dbReference type="EMBL" id="KAK1264718.1"/>
    </source>
</evidence>
<dbReference type="PANTHER" id="PTHR46477:SF3">
    <property type="entry name" value="CYSTEINE_HISTIDINE-RICH C1 DOMAIN FAMILY PROTEIN"/>
    <property type="match status" value="1"/>
</dbReference>
<proteinExistence type="predicted"/>
<dbReference type="PANTHER" id="PTHR46477">
    <property type="entry name" value="CYSTEINE/HISTIDINE-RICH C1 DOMAIN FAMILY PROTEIN"/>
    <property type="match status" value="1"/>
</dbReference>
<dbReference type="SUPFAM" id="SSF57889">
    <property type="entry name" value="Cysteine-rich domain"/>
    <property type="match status" value="1"/>
</dbReference>
<dbReference type="EMBL" id="JAUJYN010000008">
    <property type="protein sequence ID" value="KAK1264718.1"/>
    <property type="molecule type" value="Genomic_DNA"/>
</dbReference>
<reference evidence="1" key="1">
    <citation type="journal article" date="2023" name="Nat. Commun.">
        <title>Diploid and tetraploid genomes of Acorus and the evolution of monocots.</title>
        <authorList>
            <person name="Ma L."/>
            <person name="Liu K.W."/>
            <person name="Li Z."/>
            <person name="Hsiao Y.Y."/>
            <person name="Qi Y."/>
            <person name="Fu T."/>
            <person name="Tang G.D."/>
            <person name="Zhang D."/>
            <person name="Sun W.H."/>
            <person name="Liu D.K."/>
            <person name="Li Y."/>
            <person name="Chen G.Z."/>
            <person name="Liu X.D."/>
            <person name="Liao X.Y."/>
            <person name="Jiang Y.T."/>
            <person name="Yu X."/>
            <person name="Hao Y."/>
            <person name="Huang J."/>
            <person name="Zhao X.W."/>
            <person name="Ke S."/>
            <person name="Chen Y.Y."/>
            <person name="Wu W.L."/>
            <person name="Hsu J.L."/>
            <person name="Lin Y.F."/>
            <person name="Huang M.D."/>
            <person name="Li C.Y."/>
            <person name="Huang L."/>
            <person name="Wang Z.W."/>
            <person name="Zhao X."/>
            <person name="Zhong W.Y."/>
            <person name="Peng D.H."/>
            <person name="Ahmad S."/>
            <person name="Lan S."/>
            <person name="Zhang J.S."/>
            <person name="Tsai W.C."/>
            <person name="Van de Peer Y."/>
            <person name="Liu Z.J."/>
        </authorList>
    </citation>
    <scope>NUCLEOTIDE SEQUENCE</scope>
    <source>
        <strain evidence="1">SCP</strain>
    </source>
</reference>
<gene>
    <name evidence="1" type="ORF">QJS04_geneDACA011246</name>
</gene>